<reference evidence="1 2" key="1">
    <citation type="submission" date="2019-03" db="EMBL/GenBank/DDBJ databases">
        <authorList>
            <consortium name="Pathogen Informatics"/>
        </authorList>
    </citation>
    <scope>NUCLEOTIDE SEQUENCE [LARGE SCALE GENOMIC DNA]</scope>
    <source>
        <strain evidence="1 2">NCTC12998</strain>
    </source>
</reference>
<dbReference type="Proteomes" id="UP000345637">
    <property type="component" value="Unassembled WGS sequence"/>
</dbReference>
<dbReference type="AlphaFoldDB" id="A0A485DBN5"/>
<evidence type="ECO:0000313" key="2">
    <source>
        <dbReference type="Proteomes" id="UP000345637"/>
    </source>
</evidence>
<dbReference type="EMBL" id="CAADJE010000044">
    <property type="protein sequence ID" value="VFS94303.1"/>
    <property type="molecule type" value="Genomic_DNA"/>
</dbReference>
<protein>
    <submittedName>
        <fullName evidence="1">Uncharacterized protein</fullName>
    </submittedName>
</protein>
<sequence length="42" mass="5089">MDEASRAKSHWYCGVRGCKQKYGGFNRLYTYKEFYMSFDLNH</sequence>
<name>A0A485DBN5_RAOPL</name>
<evidence type="ECO:0000313" key="1">
    <source>
        <dbReference type="EMBL" id="VFS94303.1"/>
    </source>
</evidence>
<proteinExistence type="predicted"/>
<organism evidence="1 2">
    <name type="scientific">Raoultella planticola</name>
    <name type="common">Klebsiella planticola</name>
    <dbReference type="NCBI Taxonomy" id="575"/>
    <lineage>
        <taxon>Bacteria</taxon>
        <taxon>Pseudomonadati</taxon>
        <taxon>Pseudomonadota</taxon>
        <taxon>Gammaproteobacteria</taxon>
        <taxon>Enterobacterales</taxon>
        <taxon>Enterobacteriaceae</taxon>
        <taxon>Klebsiella/Raoultella group</taxon>
        <taxon>Raoultella</taxon>
    </lineage>
</organism>
<gene>
    <name evidence="1" type="ORF">NCTC12998_07942</name>
</gene>
<accession>A0A485DBN5</accession>